<evidence type="ECO:0000256" key="2">
    <source>
        <dbReference type="SAM" id="MobiDB-lite"/>
    </source>
</evidence>
<organism evidence="5 6">
    <name type="scientific">Paracerasibacillus soli</name>
    <dbReference type="NCBI Taxonomy" id="480284"/>
    <lineage>
        <taxon>Bacteria</taxon>
        <taxon>Bacillati</taxon>
        <taxon>Bacillota</taxon>
        <taxon>Bacilli</taxon>
        <taxon>Bacillales</taxon>
        <taxon>Bacillaceae</taxon>
        <taxon>Paracerasibacillus</taxon>
    </lineage>
</organism>
<dbReference type="InterPro" id="IPR029050">
    <property type="entry name" value="Immunoprotect_excell_Ig-like"/>
</dbReference>
<evidence type="ECO:0000313" key="6">
    <source>
        <dbReference type="Proteomes" id="UP001275315"/>
    </source>
</evidence>
<dbReference type="Gene3D" id="2.60.40.1240">
    <property type="match status" value="1"/>
</dbReference>
<evidence type="ECO:0000256" key="1">
    <source>
        <dbReference type="ARBA" id="ARBA00022729"/>
    </source>
</evidence>
<evidence type="ECO:0000259" key="4">
    <source>
        <dbReference type="Pfam" id="PF11611"/>
    </source>
</evidence>
<reference evidence="5 6" key="1">
    <citation type="submission" date="2023-10" db="EMBL/GenBank/DDBJ databases">
        <title>Virgibacillus soli CC-YMP-6 genome.</title>
        <authorList>
            <person name="Miliotis G."/>
            <person name="Sengupta P."/>
            <person name="Hameed A."/>
            <person name="Chuvochina M."/>
            <person name="Mcdonagh F."/>
            <person name="Simpson A.C."/>
            <person name="Singh N.K."/>
            <person name="Rekha P.D."/>
            <person name="Raman K."/>
            <person name="Hugenholtz P."/>
            <person name="Venkateswaran K."/>
        </authorList>
    </citation>
    <scope>NUCLEOTIDE SEQUENCE [LARGE SCALE GENOMIC DNA]</scope>
    <source>
        <strain evidence="5 6">CC-YMP-6</strain>
    </source>
</reference>
<feature type="signal peptide" evidence="3">
    <location>
        <begin position="1"/>
        <end position="24"/>
    </location>
</feature>
<dbReference type="PROSITE" id="PS51257">
    <property type="entry name" value="PROKAR_LIPOPROTEIN"/>
    <property type="match status" value="1"/>
</dbReference>
<keyword evidence="6" id="KW-1185">Reference proteome</keyword>
<accession>A0ABU5CQ71</accession>
<feature type="compositionally biased region" description="Low complexity" evidence="2">
    <location>
        <begin position="40"/>
        <end position="49"/>
    </location>
</feature>
<dbReference type="Proteomes" id="UP001275315">
    <property type="component" value="Unassembled WGS sequence"/>
</dbReference>
<comment type="caution">
    <text evidence="5">The sequence shown here is derived from an EMBL/GenBank/DDBJ whole genome shotgun (WGS) entry which is preliminary data.</text>
</comment>
<protein>
    <submittedName>
        <fullName evidence="5">DUF4352 domain-containing protein</fullName>
    </submittedName>
</protein>
<sequence>MMKKMSIAILLILGLFLTACSSNGDGDKKEEPNNEQGAPTSDTETSTDSSDSKEGNIYQIGETAQTETSSLGYPYEVTVNSFEITEEDVEGHSLESYNLTAEEGSRFAVVNVTIKNTGEKSFVPNRQLSGELVYASSNAAELDYDFDFFLERDEELAPGDEITGNLVYTSRSFFEEDTLYLVYEYLAKKKFELNCRYQKNKTLIRVDFLPFG</sequence>
<evidence type="ECO:0000256" key="3">
    <source>
        <dbReference type="SAM" id="SignalP"/>
    </source>
</evidence>
<name>A0ABU5CQ71_9BACI</name>
<evidence type="ECO:0000313" key="5">
    <source>
        <dbReference type="EMBL" id="MDY0408525.1"/>
    </source>
</evidence>
<dbReference type="RefSeq" id="WP_320379252.1">
    <property type="nucleotide sequence ID" value="NZ_JAWDIQ010000001.1"/>
</dbReference>
<keyword evidence="1 3" id="KW-0732">Signal</keyword>
<dbReference type="InterPro" id="IPR029051">
    <property type="entry name" value="DUF4352"/>
</dbReference>
<proteinExistence type="predicted"/>
<feature type="chain" id="PRO_5046354488" evidence="3">
    <location>
        <begin position="25"/>
        <end position="212"/>
    </location>
</feature>
<gene>
    <name evidence="5" type="ORF">RWD45_08085</name>
</gene>
<dbReference type="Pfam" id="PF11611">
    <property type="entry name" value="DUF4352"/>
    <property type="match status" value="1"/>
</dbReference>
<dbReference type="EMBL" id="JAWDIQ010000001">
    <property type="protein sequence ID" value="MDY0408525.1"/>
    <property type="molecule type" value="Genomic_DNA"/>
</dbReference>
<feature type="region of interest" description="Disordered" evidence="2">
    <location>
        <begin position="25"/>
        <end position="55"/>
    </location>
</feature>
<feature type="domain" description="DUF4352" evidence="4">
    <location>
        <begin position="76"/>
        <end position="169"/>
    </location>
</feature>